<dbReference type="EMBL" id="SLWX01000005">
    <property type="protein sequence ID" value="TCO76261.1"/>
    <property type="molecule type" value="Genomic_DNA"/>
</dbReference>
<dbReference type="Gene3D" id="3.40.50.10330">
    <property type="entry name" value="Probable inorganic polyphosphate/atp-NAD kinase, domain 1"/>
    <property type="match status" value="1"/>
</dbReference>
<keyword evidence="3" id="KW-1185">Reference proteome</keyword>
<organism evidence="2 3">
    <name type="scientific">Chromatocurvus halotolerans</name>
    <dbReference type="NCBI Taxonomy" id="1132028"/>
    <lineage>
        <taxon>Bacteria</taxon>
        <taxon>Pseudomonadati</taxon>
        <taxon>Pseudomonadota</taxon>
        <taxon>Gammaproteobacteria</taxon>
        <taxon>Cellvibrionales</taxon>
        <taxon>Halieaceae</taxon>
        <taxon>Chromatocurvus</taxon>
    </lineage>
</organism>
<dbReference type="InterPro" id="IPR016064">
    <property type="entry name" value="NAD/diacylglycerol_kinase_sf"/>
</dbReference>
<evidence type="ECO:0000313" key="2">
    <source>
        <dbReference type="EMBL" id="TCO76261.1"/>
    </source>
</evidence>
<dbReference type="SUPFAM" id="SSF111331">
    <property type="entry name" value="NAD kinase/diacylglycerol kinase-like"/>
    <property type="match status" value="1"/>
</dbReference>
<dbReference type="Proteomes" id="UP000294980">
    <property type="component" value="Unassembled WGS sequence"/>
</dbReference>
<reference evidence="2 3" key="1">
    <citation type="submission" date="2019-03" db="EMBL/GenBank/DDBJ databases">
        <title>Genomic Encyclopedia of Type Strains, Phase IV (KMG-IV): sequencing the most valuable type-strain genomes for metagenomic binning, comparative biology and taxonomic classification.</title>
        <authorList>
            <person name="Goeker M."/>
        </authorList>
    </citation>
    <scope>NUCLEOTIDE SEQUENCE [LARGE SCALE GENOMIC DNA]</scope>
    <source>
        <strain evidence="2 3">DSM 23344</strain>
    </source>
</reference>
<evidence type="ECO:0000259" key="1">
    <source>
        <dbReference type="PROSITE" id="PS50146"/>
    </source>
</evidence>
<feature type="domain" description="DAGKc" evidence="1">
    <location>
        <begin position="3"/>
        <end position="100"/>
    </location>
</feature>
<dbReference type="Gene3D" id="2.60.200.40">
    <property type="match status" value="1"/>
</dbReference>
<dbReference type="PROSITE" id="PS50146">
    <property type="entry name" value="DAGK"/>
    <property type="match status" value="1"/>
</dbReference>
<dbReference type="GO" id="GO:0016301">
    <property type="term" value="F:kinase activity"/>
    <property type="evidence" value="ECO:0007669"/>
    <property type="project" value="UniProtKB-KW"/>
</dbReference>
<sequence length="322" mass="34067">MSRPGARVGVISNPTSGHNRDHFGAVETTLACCPGVIQHAVTATPADIPAALARLADSRVDTLVVNGGDGTVAAVLGAMLEGAAFPRPPAVIILPAGTANMTAGDVGVRGRLRPAVARLCRWATSPAAGQSAGERTQRCLMRLDMNGTRHYGMFLGAGAIIGGTEFAHREIHARGVRDDASLALSTLRTVWGVLRQDPAFSRCSRVSIRSDGAAVREHDALILALSTLQRLSFGMRPFWGEGDGPLRLTVVDRECRRFLPNFIRIIAGRPGRGARPERGYHSTNATELHMDIAGPINLDGEVLTPTGPLVVAATAPVTFLRL</sequence>
<comment type="caution">
    <text evidence="2">The sequence shown here is derived from an EMBL/GenBank/DDBJ whole genome shotgun (WGS) entry which is preliminary data.</text>
</comment>
<dbReference type="Pfam" id="PF00781">
    <property type="entry name" value="DAGK_cat"/>
    <property type="match status" value="1"/>
</dbReference>
<protein>
    <submittedName>
        <fullName evidence="2">Diacylglycerol kinase family enzyme</fullName>
    </submittedName>
</protein>
<dbReference type="InterPro" id="IPR017438">
    <property type="entry name" value="ATP-NAD_kinase_N"/>
</dbReference>
<name>A0A4R2KPV1_9GAMM</name>
<keyword evidence="2" id="KW-0808">Transferase</keyword>
<dbReference type="InterPro" id="IPR001206">
    <property type="entry name" value="Diacylglycerol_kinase_cat_dom"/>
</dbReference>
<keyword evidence="2" id="KW-0418">Kinase</keyword>
<dbReference type="SMART" id="SM00046">
    <property type="entry name" value="DAGKc"/>
    <property type="match status" value="1"/>
</dbReference>
<proteinExistence type="predicted"/>
<dbReference type="AlphaFoldDB" id="A0A4R2KPV1"/>
<evidence type="ECO:0000313" key="3">
    <source>
        <dbReference type="Proteomes" id="UP000294980"/>
    </source>
</evidence>
<accession>A0A4R2KPV1</accession>
<dbReference type="RefSeq" id="WP_162883802.1">
    <property type="nucleotide sequence ID" value="NZ_QQSW01000003.1"/>
</dbReference>
<gene>
    <name evidence="2" type="ORF">EV688_105224</name>
</gene>